<keyword evidence="5" id="KW-0732">Signal</keyword>
<keyword evidence="4" id="KW-0472">Membrane</keyword>
<dbReference type="InterPro" id="IPR013320">
    <property type="entry name" value="ConA-like_dom_sf"/>
</dbReference>
<dbReference type="GO" id="GO:0004553">
    <property type="term" value="F:hydrolase activity, hydrolyzing O-glycosyl compounds"/>
    <property type="evidence" value="ECO:0007669"/>
    <property type="project" value="InterPro"/>
</dbReference>
<evidence type="ECO:0000256" key="1">
    <source>
        <dbReference type="ARBA" id="ARBA00006865"/>
    </source>
</evidence>
<dbReference type="EMBL" id="VMSO01000026">
    <property type="protein sequence ID" value="KAA8500403.1"/>
    <property type="molecule type" value="Genomic_DNA"/>
</dbReference>
<dbReference type="PANTHER" id="PTHR10963">
    <property type="entry name" value="GLYCOSYL HYDROLASE-RELATED"/>
    <property type="match status" value="1"/>
</dbReference>
<keyword evidence="2 7" id="KW-0378">Hydrolase</keyword>
<feature type="compositionally biased region" description="Polar residues" evidence="3">
    <location>
        <begin position="129"/>
        <end position="141"/>
    </location>
</feature>
<comment type="caution">
    <text evidence="7">The sequence shown here is derived from an EMBL/GenBank/DDBJ whole genome shotgun (WGS) entry which is preliminary data.</text>
</comment>
<dbReference type="SUPFAM" id="SSF49899">
    <property type="entry name" value="Concanavalin A-like lectins/glucanases"/>
    <property type="match status" value="1"/>
</dbReference>
<name>A0A5M9HV24_9FIRM</name>
<dbReference type="Gene3D" id="2.60.120.260">
    <property type="entry name" value="Galactose-binding domain-like"/>
    <property type="match status" value="4"/>
</dbReference>
<dbReference type="RefSeq" id="WP_150311497.1">
    <property type="nucleotide sequence ID" value="NZ_VMSO01000026.1"/>
</dbReference>
<dbReference type="PANTHER" id="PTHR10963:SF55">
    <property type="entry name" value="GLYCOSIDE HYDROLASE FAMILY 16 PROTEIN"/>
    <property type="match status" value="1"/>
</dbReference>
<evidence type="ECO:0000256" key="3">
    <source>
        <dbReference type="SAM" id="MobiDB-lite"/>
    </source>
</evidence>
<keyword evidence="4" id="KW-0812">Transmembrane</keyword>
<proteinExistence type="inferred from homology"/>
<evidence type="ECO:0000313" key="7">
    <source>
        <dbReference type="EMBL" id="KAA8500403.1"/>
    </source>
</evidence>
<dbReference type="Pfam" id="PF00722">
    <property type="entry name" value="Glyco_hydro_16"/>
    <property type="match status" value="1"/>
</dbReference>
<keyword evidence="4" id="KW-1133">Transmembrane helix</keyword>
<dbReference type="Proteomes" id="UP000322025">
    <property type="component" value="Unassembled WGS sequence"/>
</dbReference>
<dbReference type="InterPro" id="IPR003305">
    <property type="entry name" value="CenC_carb-bd"/>
</dbReference>
<dbReference type="PROSITE" id="PS51762">
    <property type="entry name" value="GH16_2"/>
    <property type="match status" value="1"/>
</dbReference>
<dbReference type="InterPro" id="IPR008979">
    <property type="entry name" value="Galactose-bd-like_sf"/>
</dbReference>
<organism evidence="7 8">
    <name type="scientific">Mediterraneibacter catenae</name>
    <dbReference type="NCBI Taxonomy" id="2594882"/>
    <lineage>
        <taxon>Bacteria</taxon>
        <taxon>Bacillati</taxon>
        <taxon>Bacillota</taxon>
        <taxon>Clostridia</taxon>
        <taxon>Lachnospirales</taxon>
        <taxon>Lachnospiraceae</taxon>
        <taxon>Mediterraneibacter</taxon>
    </lineage>
</organism>
<dbReference type="Gene3D" id="2.60.120.200">
    <property type="match status" value="1"/>
</dbReference>
<dbReference type="InterPro" id="IPR000757">
    <property type="entry name" value="Beta-glucanase-like"/>
</dbReference>
<evidence type="ECO:0000313" key="8">
    <source>
        <dbReference type="Proteomes" id="UP000322025"/>
    </source>
</evidence>
<reference evidence="7" key="1">
    <citation type="submission" date="2019-07" db="EMBL/GenBank/DDBJ databases">
        <authorList>
            <person name="Wongkuna S."/>
            <person name="Scaria J."/>
        </authorList>
    </citation>
    <scope>NUCLEOTIDE SEQUENCE [LARGE SCALE GENOMIC DNA]</scope>
    <source>
        <strain evidence="7">SW178</strain>
    </source>
</reference>
<dbReference type="CDD" id="cd08023">
    <property type="entry name" value="GH16_laminarinase_like"/>
    <property type="match status" value="1"/>
</dbReference>
<sequence length="1151" mass="126347">MTKKKRITVGILAAVAAVLLGNTTVMAAAKAGEPVFSIETDKTEYSSTDPINETIKIYNASDDILTDIEISGNIPDGYLTEDGISAPEQWKAQIESVDVGETRESTVRLVRKTSGAEQEKPDTEKPQGTAGSEDSGLSDQQSGDRTGDTGTVQTGDTANIVPWSIAGAASLCIIIGVVAVVRKRKGRNLLSLLLVLAMAGTLLPTSMTAKAAEPGEKTAEEKTEEIEKTITIDGEEVTLKAVITYQTETKDQEQDTDLSYEGYNLKWEDQFEGDSLNRDDWNVELHDPGWVNNELQSYVDSPENIYIEDGSLVLKPVETVNEDGSVSYTSGRVNTQNKHDFKYGLFEARVKVPEGQGFLPAFWMMPTNENLYGQWPRCGEIDIMEVLGNDTDTSYGTIHYGNPHSESQGSYTLEEGTFSDEYHVFDVEWEPGKISWYVDGKLIHTEDNWYSATEGQGEITYPAPFDQPFYIILNLAVGGNWPGNPDETTDIANSAYYIDYVKVYQKDSYDENVTKPVEEVILRDPDENGNYVVNGDFSEKEDLTDDKDWIFLTTLGGEAGAEIGDNEIAVNTANEGTVDYSVQLVQPDLPMKQGGVYQLCFDAYADADRTMKVGVSAPDRSFRRYLEDTTISLTEEKQTYTLDFTMTDSDDANGRLEFNMGAAGSTAGIQISNVSLKKIDEIEITEGDKGILADGNYVYNGSFQEGEGRLGYWDVLKNDGAEVSVTNENNIRRLMVNAPEGTSADNPVIVSQSDLALSAGNTYAMSFTAEGEAGKNIMVKAAGQEYTAELTGAESAYDYKLTLDTEPADTNLAFCFEEPGIYYVDNVRIEEDSLIKNGSFNAGFSGYEPYVDSSISSDVTYVVDSLNEDNAADFSINNTGDAAWKIQLKQNNVELEKGQWYRLSLDAKASIPRKLMFAIQRDGSGDDDWTPYSGEKIVDLENDYNKYEIVFQMTGETDPKAVLSISMGAVDGIQITEKHRVCIDNINLEKIDAPDIGEQPAGENLLVNSDFASGNEGWENAVTAPGAAEVSFENGRAVYNITDVGTEDWNVQLKQNGIVLEQGAHYKVTFKAKSSEARTIKVAMLSPSYTWYGGADIALEKDQEKEVTVDFTMNETTDMNAALVISMGAIAGTETSTSTIELSEFSLIRME</sequence>
<feature type="transmembrane region" description="Helical" evidence="4">
    <location>
        <begin position="160"/>
        <end position="181"/>
    </location>
</feature>
<feature type="transmembrane region" description="Helical" evidence="4">
    <location>
        <begin position="188"/>
        <end position="207"/>
    </location>
</feature>
<feature type="region of interest" description="Disordered" evidence="3">
    <location>
        <begin position="110"/>
        <end position="154"/>
    </location>
</feature>
<feature type="chain" id="PRO_5024344049" evidence="5">
    <location>
        <begin position="28"/>
        <end position="1151"/>
    </location>
</feature>
<feature type="domain" description="GH16" evidence="6">
    <location>
        <begin position="265"/>
        <end position="509"/>
    </location>
</feature>
<gene>
    <name evidence="7" type="ORF">FNY66_13685</name>
</gene>
<evidence type="ECO:0000256" key="4">
    <source>
        <dbReference type="SAM" id="Phobius"/>
    </source>
</evidence>
<evidence type="ECO:0000256" key="2">
    <source>
        <dbReference type="ARBA" id="ARBA00022801"/>
    </source>
</evidence>
<dbReference type="AlphaFoldDB" id="A0A5M9HV24"/>
<dbReference type="InterPro" id="IPR050546">
    <property type="entry name" value="Glycosyl_Hydrlase_16"/>
</dbReference>
<accession>A0A5M9HV24</accession>
<keyword evidence="8" id="KW-1185">Reference proteome</keyword>
<dbReference type="GO" id="GO:0005975">
    <property type="term" value="P:carbohydrate metabolic process"/>
    <property type="evidence" value="ECO:0007669"/>
    <property type="project" value="InterPro"/>
</dbReference>
<dbReference type="SUPFAM" id="SSF49785">
    <property type="entry name" value="Galactose-binding domain-like"/>
    <property type="match status" value="4"/>
</dbReference>
<evidence type="ECO:0000256" key="5">
    <source>
        <dbReference type="SAM" id="SignalP"/>
    </source>
</evidence>
<dbReference type="OrthoDB" id="9809583at2"/>
<comment type="similarity">
    <text evidence="1">Belongs to the glycosyl hydrolase 16 family.</text>
</comment>
<feature type="signal peptide" evidence="5">
    <location>
        <begin position="1"/>
        <end position="27"/>
    </location>
</feature>
<evidence type="ECO:0000259" key="6">
    <source>
        <dbReference type="PROSITE" id="PS51762"/>
    </source>
</evidence>
<protein>
    <submittedName>
        <fullName evidence="7">Family 16 glycosylhydrolase</fullName>
    </submittedName>
</protein>
<dbReference type="Pfam" id="PF02018">
    <property type="entry name" value="CBM_4_9"/>
    <property type="match status" value="3"/>
</dbReference>